<reference evidence="5" key="1">
    <citation type="journal article" date="2019" name="Int. J. Syst. Evol. Microbiol.">
        <title>The Global Catalogue of Microorganisms (GCM) 10K type strain sequencing project: providing services to taxonomists for standard genome sequencing and annotation.</title>
        <authorList>
            <consortium name="The Broad Institute Genomics Platform"/>
            <consortium name="The Broad Institute Genome Sequencing Center for Infectious Disease"/>
            <person name="Wu L."/>
            <person name="Ma J."/>
        </authorList>
    </citation>
    <scope>NUCLEOTIDE SEQUENCE [LARGE SCALE GENOMIC DNA]</scope>
    <source>
        <strain evidence="5">CGMCC 4.7677</strain>
    </source>
</reference>
<dbReference type="PROSITE" id="PS50076">
    <property type="entry name" value="DNAJ_2"/>
    <property type="match status" value="1"/>
</dbReference>
<dbReference type="PANTHER" id="PTHR43096">
    <property type="entry name" value="DNAJ HOMOLOG 1, MITOCHONDRIAL-RELATED"/>
    <property type="match status" value="1"/>
</dbReference>
<evidence type="ECO:0000313" key="5">
    <source>
        <dbReference type="Proteomes" id="UP000605897"/>
    </source>
</evidence>
<dbReference type="InterPro" id="IPR001623">
    <property type="entry name" value="DnaJ_domain"/>
</dbReference>
<dbReference type="InterPro" id="IPR036869">
    <property type="entry name" value="J_dom_sf"/>
</dbReference>
<dbReference type="Pfam" id="PF00226">
    <property type="entry name" value="DnaJ"/>
    <property type="match status" value="1"/>
</dbReference>
<dbReference type="PRINTS" id="PR00625">
    <property type="entry name" value="JDOMAIN"/>
</dbReference>
<feature type="compositionally biased region" description="Basic and acidic residues" evidence="2">
    <location>
        <begin position="50"/>
        <end position="65"/>
    </location>
</feature>
<evidence type="ECO:0000256" key="1">
    <source>
        <dbReference type="ARBA" id="ARBA00023186"/>
    </source>
</evidence>
<sequence>MDPYAVLGVPREATPAEITAAYRRLVRALHPDAPEPDPERLAEVLAAYRELRDHPGPAQRTERPEPPPVRRAARRWEPDIRAGPVRRER</sequence>
<accession>A0ABQ3JEX1</accession>
<dbReference type="Gene3D" id="1.10.287.110">
    <property type="entry name" value="DnaJ domain"/>
    <property type="match status" value="1"/>
</dbReference>
<evidence type="ECO:0000259" key="3">
    <source>
        <dbReference type="PROSITE" id="PS50076"/>
    </source>
</evidence>
<comment type="caution">
    <text evidence="4">The sequence shown here is derived from an EMBL/GenBank/DDBJ whole genome shotgun (WGS) entry which is preliminary data.</text>
</comment>
<dbReference type="Proteomes" id="UP000605897">
    <property type="component" value="Unassembled WGS sequence"/>
</dbReference>
<feature type="region of interest" description="Disordered" evidence="2">
    <location>
        <begin position="50"/>
        <end position="89"/>
    </location>
</feature>
<gene>
    <name evidence="4" type="ORF">GCM10017786_61860</name>
</gene>
<proteinExistence type="predicted"/>
<dbReference type="SUPFAM" id="SSF46565">
    <property type="entry name" value="Chaperone J-domain"/>
    <property type="match status" value="1"/>
</dbReference>
<protein>
    <recommendedName>
        <fullName evidence="3">J domain-containing protein</fullName>
    </recommendedName>
</protein>
<name>A0ABQ3JEX1_9PSEU</name>
<dbReference type="PANTHER" id="PTHR43096:SF52">
    <property type="entry name" value="DNAJ HOMOLOG 1, MITOCHONDRIAL-RELATED"/>
    <property type="match status" value="1"/>
</dbReference>
<dbReference type="CDD" id="cd06257">
    <property type="entry name" value="DnaJ"/>
    <property type="match status" value="1"/>
</dbReference>
<feature type="domain" description="J" evidence="3">
    <location>
        <begin position="2"/>
        <end position="56"/>
    </location>
</feature>
<keyword evidence="1" id="KW-0143">Chaperone</keyword>
<evidence type="ECO:0000313" key="4">
    <source>
        <dbReference type="EMBL" id="GHF19563.1"/>
    </source>
</evidence>
<evidence type="ECO:0000256" key="2">
    <source>
        <dbReference type="SAM" id="MobiDB-lite"/>
    </source>
</evidence>
<dbReference type="RefSeq" id="WP_229874816.1">
    <property type="nucleotide sequence ID" value="NZ_BNAU01000008.1"/>
</dbReference>
<dbReference type="SMART" id="SM00271">
    <property type="entry name" value="DnaJ"/>
    <property type="match status" value="1"/>
</dbReference>
<dbReference type="EMBL" id="BNAU01000008">
    <property type="protein sequence ID" value="GHF19563.1"/>
    <property type="molecule type" value="Genomic_DNA"/>
</dbReference>
<organism evidence="4 5">
    <name type="scientific">Amycolatopsis deserti</name>
    <dbReference type="NCBI Taxonomy" id="185696"/>
    <lineage>
        <taxon>Bacteria</taxon>
        <taxon>Bacillati</taxon>
        <taxon>Actinomycetota</taxon>
        <taxon>Actinomycetes</taxon>
        <taxon>Pseudonocardiales</taxon>
        <taxon>Pseudonocardiaceae</taxon>
        <taxon>Amycolatopsis</taxon>
    </lineage>
</organism>
<keyword evidence="5" id="KW-1185">Reference proteome</keyword>
<feature type="compositionally biased region" description="Basic and acidic residues" evidence="2">
    <location>
        <begin position="74"/>
        <end position="89"/>
    </location>
</feature>